<organism evidence="1 2">
    <name type="scientific">candidate division WWE3 bacterium CG22_combo_CG10-13_8_21_14_all_39_12</name>
    <dbReference type="NCBI Taxonomy" id="1975094"/>
    <lineage>
        <taxon>Bacteria</taxon>
        <taxon>Katanobacteria</taxon>
    </lineage>
</organism>
<dbReference type="EMBL" id="PCSU01000019">
    <property type="protein sequence ID" value="PIP56750.1"/>
    <property type="molecule type" value="Genomic_DNA"/>
</dbReference>
<proteinExistence type="predicted"/>
<comment type="caution">
    <text evidence="1">The sequence shown here is derived from an EMBL/GenBank/DDBJ whole genome shotgun (WGS) entry which is preliminary data.</text>
</comment>
<dbReference type="AlphaFoldDB" id="A0A2H0BIC3"/>
<evidence type="ECO:0000313" key="2">
    <source>
        <dbReference type="Proteomes" id="UP000228495"/>
    </source>
</evidence>
<dbReference type="Proteomes" id="UP000228495">
    <property type="component" value="Unassembled WGS sequence"/>
</dbReference>
<protein>
    <submittedName>
        <fullName evidence="1">Uncharacterized protein</fullName>
    </submittedName>
</protein>
<accession>A0A2H0BIC3</accession>
<sequence length="299" mass="34207">MGIRTDQKQLSAHELLNQRLFDRLKLRQTTETKDTGPLKYPEHLSSTEEQIIYNAKTIGLSYELQSGVEGLQHGFAQTFIDVSQSFARELALAQEENDPEAIALFTNALAELELLSAVERVASDANFDHMDERDFMEYGSNQEPIYSTDISGINATMIAGSEEQSVHVTKATWNFDRNGIRLSVDYINDVTGEALSSQISMDFHRRKHPRFGNKEQAAIDLKGRTLERAFRDIEKVPQELGEKEKLQYKDYHRYLHIDPLIKDDDTFKRIREARILHFRKAGLDALHIASARKNLAEQP</sequence>
<evidence type="ECO:0000313" key="1">
    <source>
        <dbReference type="EMBL" id="PIP56750.1"/>
    </source>
</evidence>
<gene>
    <name evidence="1" type="ORF">COX05_01445</name>
</gene>
<reference evidence="1 2" key="1">
    <citation type="submission" date="2017-09" db="EMBL/GenBank/DDBJ databases">
        <title>Depth-based differentiation of microbial function through sediment-hosted aquifers and enrichment of novel symbionts in the deep terrestrial subsurface.</title>
        <authorList>
            <person name="Probst A.J."/>
            <person name="Ladd B."/>
            <person name="Jarett J.K."/>
            <person name="Geller-Mcgrath D.E."/>
            <person name="Sieber C.M."/>
            <person name="Emerson J.B."/>
            <person name="Anantharaman K."/>
            <person name="Thomas B.C."/>
            <person name="Malmstrom R."/>
            <person name="Stieglmeier M."/>
            <person name="Klingl A."/>
            <person name="Woyke T."/>
            <person name="Ryan C.M."/>
            <person name="Banfield J.F."/>
        </authorList>
    </citation>
    <scope>NUCLEOTIDE SEQUENCE [LARGE SCALE GENOMIC DNA]</scope>
    <source>
        <strain evidence="1">CG22_combo_CG10-13_8_21_14_all_39_12</strain>
    </source>
</reference>
<name>A0A2H0BIC3_UNCKA</name>